<evidence type="ECO:0000313" key="1">
    <source>
        <dbReference type="EMBL" id="KAI3729796.1"/>
    </source>
</evidence>
<organism evidence="1 2">
    <name type="scientific">Arctium lappa</name>
    <name type="common">Greater burdock</name>
    <name type="synonym">Lappa major</name>
    <dbReference type="NCBI Taxonomy" id="4217"/>
    <lineage>
        <taxon>Eukaryota</taxon>
        <taxon>Viridiplantae</taxon>
        <taxon>Streptophyta</taxon>
        <taxon>Embryophyta</taxon>
        <taxon>Tracheophyta</taxon>
        <taxon>Spermatophyta</taxon>
        <taxon>Magnoliopsida</taxon>
        <taxon>eudicotyledons</taxon>
        <taxon>Gunneridae</taxon>
        <taxon>Pentapetalae</taxon>
        <taxon>asterids</taxon>
        <taxon>campanulids</taxon>
        <taxon>Asterales</taxon>
        <taxon>Asteraceae</taxon>
        <taxon>Carduoideae</taxon>
        <taxon>Cardueae</taxon>
        <taxon>Arctiinae</taxon>
        <taxon>Arctium</taxon>
    </lineage>
</organism>
<evidence type="ECO:0000313" key="2">
    <source>
        <dbReference type="Proteomes" id="UP001055879"/>
    </source>
</evidence>
<protein>
    <submittedName>
        <fullName evidence="1">Uncharacterized protein</fullName>
    </submittedName>
</protein>
<gene>
    <name evidence="1" type="ORF">L6452_18464</name>
</gene>
<keyword evidence="2" id="KW-1185">Reference proteome</keyword>
<accession>A0ACB9C651</accession>
<comment type="caution">
    <text evidence="1">The sequence shown here is derived from an EMBL/GenBank/DDBJ whole genome shotgun (WGS) entry which is preliminary data.</text>
</comment>
<sequence>MRFTDCCSWCLGVILIPKSSKSVSSGILEGETRGGVLVTLGVATWVIKGEFKRVGIEVVRGVGMEVSRIIGTSIEGFLVGLVKGANLSHGRKVWQGCYLVNLERSREIITFDWKRVNCNTCGLCWNDRRLNSSGLWRLDLCSGDCSEGVQGDYREFGHHSLRIDFLGIILLPIF</sequence>
<proteinExistence type="predicted"/>
<name>A0ACB9C651_ARCLA</name>
<dbReference type="EMBL" id="CM042051">
    <property type="protein sequence ID" value="KAI3729796.1"/>
    <property type="molecule type" value="Genomic_DNA"/>
</dbReference>
<dbReference type="Proteomes" id="UP001055879">
    <property type="component" value="Linkage Group LG05"/>
</dbReference>
<reference evidence="2" key="1">
    <citation type="journal article" date="2022" name="Mol. Ecol. Resour.">
        <title>The genomes of chicory, endive, great burdock and yacon provide insights into Asteraceae palaeo-polyploidization history and plant inulin production.</title>
        <authorList>
            <person name="Fan W."/>
            <person name="Wang S."/>
            <person name="Wang H."/>
            <person name="Wang A."/>
            <person name="Jiang F."/>
            <person name="Liu H."/>
            <person name="Zhao H."/>
            <person name="Xu D."/>
            <person name="Zhang Y."/>
        </authorList>
    </citation>
    <scope>NUCLEOTIDE SEQUENCE [LARGE SCALE GENOMIC DNA]</scope>
    <source>
        <strain evidence="2">cv. Niubang</strain>
    </source>
</reference>
<reference evidence="1 2" key="2">
    <citation type="journal article" date="2022" name="Mol. Ecol. Resour.">
        <title>The genomes of chicory, endive, great burdock and yacon provide insights into Asteraceae paleo-polyploidization history and plant inulin production.</title>
        <authorList>
            <person name="Fan W."/>
            <person name="Wang S."/>
            <person name="Wang H."/>
            <person name="Wang A."/>
            <person name="Jiang F."/>
            <person name="Liu H."/>
            <person name="Zhao H."/>
            <person name="Xu D."/>
            <person name="Zhang Y."/>
        </authorList>
    </citation>
    <scope>NUCLEOTIDE SEQUENCE [LARGE SCALE GENOMIC DNA]</scope>
    <source>
        <strain evidence="2">cv. Niubang</strain>
    </source>
</reference>